<evidence type="ECO:0000256" key="2">
    <source>
        <dbReference type="ARBA" id="ARBA00022837"/>
    </source>
</evidence>
<accession>A0A1W0WQA2</accession>
<keyword evidence="3" id="KW-0325">Glycoprotein</keyword>
<dbReference type="PANTHER" id="PTHR10342">
    <property type="entry name" value="ARYLSULFATASE"/>
    <property type="match status" value="1"/>
</dbReference>
<evidence type="ECO:0000313" key="6">
    <source>
        <dbReference type="Proteomes" id="UP000192578"/>
    </source>
</evidence>
<dbReference type="InterPro" id="IPR017850">
    <property type="entry name" value="Alkaline_phosphatase_core_sf"/>
</dbReference>
<proteinExistence type="predicted"/>
<organism evidence="5 6">
    <name type="scientific">Hypsibius exemplaris</name>
    <name type="common">Freshwater tardigrade</name>
    <dbReference type="NCBI Taxonomy" id="2072580"/>
    <lineage>
        <taxon>Eukaryota</taxon>
        <taxon>Metazoa</taxon>
        <taxon>Ecdysozoa</taxon>
        <taxon>Tardigrada</taxon>
        <taxon>Eutardigrada</taxon>
        <taxon>Parachela</taxon>
        <taxon>Hypsibioidea</taxon>
        <taxon>Hypsibiidae</taxon>
        <taxon>Hypsibius</taxon>
    </lineage>
</organism>
<protein>
    <submittedName>
        <fullName evidence="5">Uncharacterized protein</fullName>
    </submittedName>
</protein>
<comment type="caution">
    <text evidence="5">The sequence shown here is derived from an EMBL/GenBank/DDBJ whole genome shotgun (WGS) entry which is preliminary data.</text>
</comment>
<keyword evidence="1" id="KW-0479">Metal-binding</keyword>
<keyword evidence="2" id="KW-0106">Calcium</keyword>
<name>A0A1W0WQA2_HYPEX</name>
<dbReference type="AlphaFoldDB" id="A0A1W0WQA2"/>
<keyword evidence="4" id="KW-0732">Signal</keyword>
<dbReference type="SUPFAM" id="SSF53649">
    <property type="entry name" value="Alkaline phosphatase-like"/>
    <property type="match status" value="1"/>
</dbReference>
<dbReference type="Proteomes" id="UP000192578">
    <property type="component" value="Unassembled WGS sequence"/>
</dbReference>
<reference evidence="6" key="1">
    <citation type="submission" date="2017-01" db="EMBL/GenBank/DDBJ databases">
        <title>Comparative genomics of anhydrobiosis in the tardigrade Hypsibius dujardini.</title>
        <authorList>
            <person name="Yoshida Y."/>
            <person name="Koutsovoulos G."/>
            <person name="Laetsch D."/>
            <person name="Stevens L."/>
            <person name="Kumar S."/>
            <person name="Horikawa D."/>
            <person name="Ishino K."/>
            <person name="Komine S."/>
            <person name="Tomita M."/>
            <person name="Blaxter M."/>
            <person name="Arakawa K."/>
        </authorList>
    </citation>
    <scope>NUCLEOTIDE SEQUENCE [LARGE SCALE GENOMIC DNA]</scope>
    <source>
        <strain evidence="6">Z151</strain>
    </source>
</reference>
<evidence type="ECO:0000256" key="4">
    <source>
        <dbReference type="SAM" id="SignalP"/>
    </source>
</evidence>
<sequence length="197" mass="20733">MEWASLIFACLAVGCLASAQEDGVDERALSPLMKMAMELRSKKAASGESSLLMQMAKDIRAKQAVATTAYAVTSAPTSSAPVTVTQAPVTAAPTTKAPATAAPTTHAPAPATTAAYTAAPGPAHEPAQKPNIIVFVADDLGRADISYTQGNLQVPTPDIDRLAWDGIILNRHYSNPICTPHDGKICFPYWHANPSHR</sequence>
<dbReference type="EMBL" id="MTYJ01000062">
    <property type="protein sequence ID" value="OQV17327.1"/>
    <property type="molecule type" value="Genomic_DNA"/>
</dbReference>
<dbReference type="GO" id="GO:0008484">
    <property type="term" value="F:sulfuric ester hydrolase activity"/>
    <property type="evidence" value="ECO:0007669"/>
    <property type="project" value="InterPro"/>
</dbReference>
<feature type="signal peptide" evidence="4">
    <location>
        <begin position="1"/>
        <end position="19"/>
    </location>
</feature>
<dbReference type="PANTHER" id="PTHR10342:SF273">
    <property type="entry name" value="RE14504P"/>
    <property type="match status" value="1"/>
</dbReference>
<evidence type="ECO:0000256" key="1">
    <source>
        <dbReference type="ARBA" id="ARBA00022723"/>
    </source>
</evidence>
<evidence type="ECO:0000256" key="3">
    <source>
        <dbReference type="ARBA" id="ARBA00023180"/>
    </source>
</evidence>
<dbReference type="Gene3D" id="3.40.720.10">
    <property type="entry name" value="Alkaline Phosphatase, subunit A"/>
    <property type="match status" value="1"/>
</dbReference>
<dbReference type="InterPro" id="IPR047115">
    <property type="entry name" value="ARSB"/>
</dbReference>
<dbReference type="GO" id="GO:0046872">
    <property type="term" value="F:metal ion binding"/>
    <property type="evidence" value="ECO:0007669"/>
    <property type="project" value="UniProtKB-KW"/>
</dbReference>
<evidence type="ECO:0000313" key="5">
    <source>
        <dbReference type="EMBL" id="OQV17327.1"/>
    </source>
</evidence>
<gene>
    <name evidence="5" type="ORF">BV898_08576</name>
</gene>
<keyword evidence="6" id="KW-1185">Reference proteome</keyword>
<feature type="chain" id="PRO_5012076948" evidence="4">
    <location>
        <begin position="20"/>
        <end position="197"/>
    </location>
</feature>
<dbReference type="OrthoDB" id="103349at2759"/>